<evidence type="ECO:0000256" key="1">
    <source>
        <dbReference type="SAM" id="MobiDB-lite"/>
    </source>
</evidence>
<proteinExistence type="predicted"/>
<evidence type="ECO:0000313" key="3">
    <source>
        <dbReference type="Proteomes" id="UP000037069"/>
    </source>
</evidence>
<keyword evidence="3" id="KW-1185">Reference proteome</keyword>
<feature type="region of interest" description="Disordered" evidence="1">
    <location>
        <begin position="90"/>
        <end position="123"/>
    </location>
</feature>
<reference evidence="2 3" key="1">
    <citation type="journal article" date="2015" name="Nat. Commun.">
        <title>Lucilia cuprina genome unlocks parasitic fly biology to underpin future interventions.</title>
        <authorList>
            <person name="Anstead C.A."/>
            <person name="Korhonen P.K."/>
            <person name="Young N.D."/>
            <person name="Hall R.S."/>
            <person name="Jex A.R."/>
            <person name="Murali S.C."/>
            <person name="Hughes D.S."/>
            <person name="Lee S.F."/>
            <person name="Perry T."/>
            <person name="Stroehlein A.J."/>
            <person name="Ansell B.R."/>
            <person name="Breugelmans B."/>
            <person name="Hofmann A."/>
            <person name="Qu J."/>
            <person name="Dugan S."/>
            <person name="Lee S.L."/>
            <person name="Chao H."/>
            <person name="Dinh H."/>
            <person name="Han Y."/>
            <person name="Doddapaneni H.V."/>
            <person name="Worley K.C."/>
            <person name="Muzny D.M."/>
            <person name="Ioannidis P."/>
            <person name="Waterhouse R.M."/>
            <person name="Zdobnov E.M."/>
            <person name="James P.J."/>
            <person name="Bagnall N.H."/>
            <person name="Kotze A.C."/>
            <person name="Gibbs R.A."/>
            <person name="Richards S."/>
            <person name="Batterham P."/>
            <person name="Gasser R.B."/>
        </authorList>
    </citation>
    <scope>NUCLEOTIDE SEQUENCE [LARGE SCALE GENOMIC DNA]</scope>
    <source>
        <strain evidence="2 3">LS</strain>
        <tissue evidence="2">Full body</tissue>
    </source>
</reference>
<dbReference type="Proteomes" id="UP000037069">
    <property type="component" value="Unassembled WGS sequence"/>
</dbReference>
<evidence type="ECO:0000313" key="2">
    <source>
        <dbReference type="EMBL" id="KNC28247.1"/>
    </source>
</evidence>
<protein>
    <submittedName>
        <fullName evidence="2">Uncharacterized protein</fullName>
    </submittedName>
</protein>
<name>A0A0L0C7K7_LUCCU</name>
<comment type="caution">
    <text evidence="2">The sequence shown here is derived from an EMBL/GenBank/DDBJ whole genome shotgun (WGS) entry which is preliminary data.</text>
</comment>
<dbReference type="AlphaFoldDB" id="A0A0L0C7K7"/>
<organism evidence="2 3">
    <name type="scientific">Lucilia cuprina</name>
    <name type="common">Green bottle fly</name>
    <name type="synonym">Australian sheep blowfly</name>
    <dbReference type="NCBI Taxonomy" id="7375"/>
    <lineage>
        <taxon>Eukaryota</taxon>
        <taxon>Metazoa</taxon>
        <taxon>Ecdysozoa</taxon>
        <taxon>Arthropoda</taxon>
        <taxon>Hexapoda</taxon>
        <taxon>Insecta</taxon>
        <taxon>Pterygota</taxon>
        <taxon>Neoptera</taxon>
        <taxon>Endopterygota</taxon>
        <taxon>Diptera</taxon>
        <taxon>Brachycera</taxon>
        <taxon>Muscomorpha</taxon>
        <taxon>Oestroidea</taxon>
        <taxon>Calliphoridae</taxon>
        <taxon>Luciliinae</taxon>
        <taxon>Lucilia</taxon>
    </lineage>
</organism>
<gene>
    <name evidence="2" type="ORF">FF38_14121</name>
</gene>
<feature type="compositionally biased region" description="Polar residues" evidence="1">
    <location>
        <begin position="96"/>
        <end position="113"/>
    </location>
</feature>
<dbReference type="EMBL" id="JRES01000809">
    <property type="protein sequence ID" value="KNC28247.1"/>
    <property type="molecule type" value="Genomic_DNA"/>
</dbReference>
<sequence length="283" mass="33845">MDNLPKELEENQLSLQVVIDPETKCLTMKTCADESPVNLNNIPPDIIANDPLKQSQVAAVDFDKMSELEKLIYEQRERLLNIKRPRKPIVNRRSAQRTASNAEDSDELTQNQKSKYRMRRLRERETSEERELRRFRHRIITNKVRLLQRLKNFEDEAFLSEVKKRNTDRVKRNRIERRAKETPEERAQRKILINNKSRLAKIRRKAFKTPEELLDEKEKRLAYLEKYWSRYTEEERNDQQKTIREKAKERHLQNNKEWKQVESIVKGAPVGEIAVVSETIDKI</sequence>
<accession>A0A0L0C7K7</accession>